<dbReference type="InterPro" id="IPR022742">
    <property type="entry name" value="Hydrolase_4"/>
</dbReference>
<feature type="domain" description="Serine aminopeptidase S33" evidence="2">
    <location>
        <begin position="223"/>
        <end position="286"/>
    </location>
</feature>
<dbReference type="RefSeq" id="WP_285747852.1">
    <property type="nucleotide sequence ID" value="NZ_CP127162.1"/>
</dbReference>
<dbReference type="EMBL" id="CP127162">
    <property type="protein sequence ID" value="WIV20708.1"/>
    <property type="molecule type" value="Genomic_DNA"/>
</dbReference>
<keyword evidence="4" id="KW-1185">Reference proteome</keyword>
<gene>
    <name evidence="3" type="ORF">QPK24_08535</name>
</gene>
<dbReference type="InterPro" id="IPR052920">
    <property type="entry name" value="DNA-binding_regulatory"/>
</dbReference>
<evidence type="ECO:0000313" key="4">
    <source>
        <dbReference type="Proteomes" id="UP001236415"/>
    </source>
</evidence>
<protein>
    <submittedName>
        <fullName evidence="3">Alpha/beta hydrolase</fullName>
    </submittedName>
</protein>
<accession>A0ABY8X986</accession>
<dbReference type="Proteomes" id="UP001236415">
    <property type="component" value="Chromosome"/>
</dbReference>
<dbReference type="Pfam" id="PF00561">
    <property type="entry name" value="Abhydrolase_1"/>
    <property type="match status" value="1"/>
</dbReference>
<dbReference type="InterPro" id="IPR000073">
    <property type="entry name" value="AB_hydrolase_1"/>
</dbReference>
<feature type="domain" description="AB hydrolase-1" evidence="1">
    <location>
        <begin position="88"/>
        <end position="209"/>
    </location>
</feature>
<dbReference type="GO" id="GO:0016787">
    <property type="term" value="F:hydrolase activity"/>
    <property type="evidence" value="ECO:0007669"/>
    <property type="project" value="UniProtKB-KW"/>
</dbReference>
<dbReference type="PANTHER" id="PTHR43358:SF4">
    <property type="entry name" value="ALPHA_BETA HYDROLASE FOLD-1 DOMAIN-CONTAINING PROTEIN"/>
    <property type="match status" value="1"/>
</dbReference>
<proteinExistence type="predicted"/>
<dbReference type="SUPFAM" id="SSF53474">
    <property type="entry name" value="alpha/beta-Hydrolases"/>
    <property type="match status" value="1"/>
</dbReference>
<sequence>MWVFLVILIIAAVLWASVSYFYKIAIKRAPKPILTKKTGQVAGDKAVSTSSDYSWIRSQLPEQVEITSFDGLKLCGTWIPGKGKENKVVILSHGYTGRGYEMAGFARFYVEELGFRVLIPDHRGHGASEGDYIGFGWHDRLDLMRWIDYVIEKTGEDSEILLHGISMGAAAVLMASGEKLPSLVKGIVADCAYTSVKDELSYQMKQMFKLPSFPFLPLISLYTRWKAGYRFAEASALKQVKQTQLPILYIHGGEDTFVPVSMAHELYRESAGDKYLYIVPEAAHGTSYLVEPEGYKRHVIDFVTRYLGEDTEIRREKWL</sequence>
<dbReference type="Gene3D" id="3.40.50.1820">
    <property type="entry name" value="alpha/beta hydrolase"/>
    <property type="match status" value="1"/>
</dbReference>
<dbReference type="PANTHER" id="PTHR43358">
    <property type="entry name" value="ALPHA/BETA-HYDROLASE"/>
    <property type="match status" value="1"/>
</dbReference>
<name>A0ABY8X986_9BACL</name>
<organism evidence="3 4">
    <name type="scientific">Paenibacillus polygoni</name>
    <dbReference type="NCBI Taxonomy" id="3050112"/>
    <lineage>
        <taxon>Bacteria</taxon>
        <taxon>Bacillati</taxon>
        <taxon>Bacillota</taxon>
        <taxon>Bacilli</taxon>
        <taxon>Bacillales</taxon>
        <taxon>Paenibacillaceae</taxon>
        <taxon>Paenibacillus</taxon>
    </lineage>
</organism>
<dbReference type="InterPro" id="IPR029058">
    <property type="entry name" value="AB_hydrolase_fold"/>
</dbReference>
<keyword evidence="3" id="KW-0378">Hydrolase</keyword>
<evidence type="ECO:0000313" key="3">
    <source>
        <dbReference type="EMBL" id="WIV20708.1"/>
    </source>
</evidence>
<dbReference type="Pfam" id="PF12146">
    <property type="entry name" value="Hydrolase_4"/>
    <property type="match status" value="1"/>
</dbReference>
<evidence type="ECO:0000259" key="1">
    <source>
        <dbReference type="Pfam" id="PF00561"/>
    </source>
</evidence>
<reference evidence="3 4" key="1">
    <citation type="submission" date="2023-06" db="EMBL/GenBank/DDBJ databases">
        <title>Paenibacillus polygonum sp. nov., an endophytic bacterium, isolated from Polygonum lapathifolium L. in Nanji Wetland National Nature Reserve, South of Poyang Lake, Jiangxi Province, China.</title>
        <authorList>
            <person name="Yu Z."/>
        </authorList>
    </citation>
    <scope>NUCLEOTIDE SEQUENCE [LARGE SCALE GENOMIC DNA]</scope>
    <source>
        <strain evidence="3 4">C31</strain>
    </source>
</reference>
<evidence type="ECO:0000259" key="2">
    <source>
        <dbReference type="Pfam" id="PF12146"/>
    </source>
</evidence>